<organism evidence="1 2">
    <name type="scientific">Miscanthus lutarioriparius</name>
    <dbReference type="NCBI Taxonomy" id="422564"/>
    <lineage>
        <taxon>Eukaryota</taxon>
        <taxon>Viridiplantae</taxon>
        <taxon>Streptophyta</taxon>
        <taxon>Embryophyta</taxon>
        <taxon>Tracheophyta</taxon>
        <taxon>Spermatophyta</taxon>
        <taxon>Magnoliopsida</taxon>
        <taxon>Liliopsida</taxon>
        <taxon>Poales</taxon>
        <taxon>Poaceae</taxon>
        <taxon>PACMAD clade</taxon>
        <taxon>Panicoideae</taxon>
        <taxon>Andropogonodae</taxon>
        <taxon>Andropogoneae</taxon>
        <taxon>Saccharinae</taxon>
        <taxon>Miscanthus</taxon>
    </lineage>
</organism>
<dbReference type="OrthoDB" id="2395010at2759"/>
<dbReference type="AlphaFoldDB" id="A0A811NKX4"/>
<gene>
    <name evidence="1" type="ORF">NCGR_LOCUS16549</name>
</gene>
<keyword evidence="2" id="KW-1185">Reference proteome</keyword>
<dbReference type="Pfam" id="PF14953">
    <property type="entry name" value="DUF4504"/>
    <property type="match status" value="1"/>
</dbReference>
<sequence>MAAGAGAGPYEEMLQVVEACAARIRWRLRPASKRRLLNDILFLCTGLRPVVLVDYGGTMPQLQEDLCSLLHHAQQETSILNPLRVMIIGDMLYLIHVKGLAEHALPNTRSQQRLAFVDLEKRCCSLLTTIEDNDTVLELVSIQDQFAAKFPVDLSVVGPEITKQMSGIPQSTVDAECTDNHVEDRTLLVVDLSTFLENTQIALPSLNGWLLGYPVTYLFRNASFEAGIQNISRHSLHIYRVYVCRSYRSVGKQSEGELMSFSVPCGSSTKRDEEVWAKSFIARMNEKLRRCNQVWASIRLEVEVFQSQSQVKGHCNGRGITPSILPETWKQETEEAQYSSHRPRMDLQVTMKVEEQFALILTKLDEQSKETSEGNRRINEVHASVEDLKLAKDDFERWQPKVTFAGSG</sequence>
<protein>
    <submittedName>
        <fullName evidence="1">Uncharacterized protein</fullName>
    </submittedName>
</protein>
<evidence type="ECO:0000313" key="1">
    <source>
        <dbReference type="EMBL" id="CAD6224242.1"/>
    </source>
</evidence>
<dbReference type="PANTHER" id="PTHR31366:SF2">
    <property type="entry name" value="UPF0739 PROTEIN C1ORF74"/>
    <property type="match status" value="1"/>
</dbReference>
<proteinExistence type="predicted"/>
<dbReference type="InterPro" id="IPR027850">
    <property type="entry name" value="DUF4504"/>
</dbReference>
<accession>A0A811NKX4</accession>
<dbReference type="Proteomes" id="UP000604825">
    <property type="component" value="Unassembled WGS sequence"/>
</dbReference>
<dbReference type="PANTHER" id="PTHR31366">
    <property type="entry name" value="UPF0739 PROTEIN C1ORF74"/>
    <property type="match status" value="1"/>
</dbReference>
<comment type="caution">
    <text evidence="1">The sequence shown here is derived from an EMBL/GenBank/DDBJ whole genome shotgun (WGS) entry which is preliminary data.</text>
</comment>
<evidence type="ECO:0000313" key="2">
    <source>
        <dbReference type="Proteomes" id="UP000604825"/>
    </source>
</evidence>
<reference evidence="1" key="1">
    <citation type="submission" date="2020-10" db="EMBL/GenBank/DDBJ databases">
        <authorList>
            <person name="Han B."/>
            <person name="Lu T."/>
            <person name="Zhao Q."/>
            <person name="Huang X."/>
            <person name="Zhao Y."/>
        </authorList>
    </citation>
    <scope>NUCLEOTIDE SEQUENCE</scope>
</reference>
<name>A0A811NKX4_9POAL</name>
<dbReference type="EMBL" id="CAJGYO010000004">
    <property type="protein sequence ID" value="CAD6224242.1"/>
    <property type="molecule type" value="Genomic_DNA"/>
</dbReference>